<reference evidence="1 2" key="1">
    <citation type="journal article" date="2024" name="Ann. Entomol. Soc. Am.">
        <title>Genomic analyses of the southern and eastern yellowjacket wasps (Hymenoptera: Vespidae) reveal evolutionary signatures of social life.</title>
        <authorList>
            <person name="Catto M.A."/>
            <person name="Caine P.B."/>
            <person name="Orr S.E."/>
            <person name="Hunt B.G."/>
            <person name="Goodisman M.A.D."/>
        </authorList>
    </citation>
    <scope>NUCLEOTIDE SEQUENCE [LARGE SCALE GENOMIC DNA]</scope>
    <source>
        <strain evidence="1">233</strain>
        <tissue evidence="1">Head and thorax</tissue>
    </source>
</reference>
<protein>
    <submittedName>
        <fullName evidence="1">Uncharacterized protein</fullName>
    </submittedName>
</protein>
<dbReference type="EMBL" id="JAUDFV010000133">
    <property type="protein sequence ID" value="KAL2726709.1"/>
    <property type="molecule type" value="Genomic_DNA"/>
</dbReference>
<dbReference type="Proteomes" id="UP001607302">
    <property type="component" value="Unassembled WGS sequence"/>
</dbReference>
<organism evidence="1 2">
    <name type="scientific">Vespula squamosa</name>
    <name type="common">Southern yellow jacket</name>
    <name type="synonym">Wasp</name>
    <dbReference type="NCBI Taxonomy" id="30214"/>
    <lineage>
        <taxon>Eukaryota</taxon>
        <taxon>Metazoa</taxon>
        <taxon>Ecdysozoa</taxon>
        <taxon>Arthropoda</taxon>
        <taxon>Hexapoda</taxon>
        <taxon>Insecta</taxon>
        <taxon>Pterygota</taxon>
        <taxon>Neoptera</taxon>
        <taxon>Endopterygota</taxon>
        <taxon>Hymenoptera</taxon>
        <taxon>Apocrita</taxon>
        <taxon>Aculeata</taxon>
        <taxon>Vespoidea</taxon>
        <taxon>Vespidae</taxon>
        <taxon>Vespinae</taxon>
        <taxon>Vespula</taxon>
    </lineage>
</organism>
<comment type="caution">
    <text evidence="1">The sequence shown here is derived from an EMBL/GenBank/DDBJ whole genome shotgun (WGS) entry which is preliminary data.</text>
</comment>
<sequence length="73" mass="8739">MYIYGKRLNYPSKVRIDLFYDLNIKYNVVHLPLKCHFHGSILYFYIKWNASKSCVLTFTKDYGFHVSFIFSSS</sequence>
<accession>A0ABD2B1X4</accession>
<name>A0ABD2B1X4_VESSQ</name>
<evidence type="ECO:0000313" key="1">
    <source>
        <dbReference type="EMBL" id="KAL2726709.1"/>
    </source>
</evidence>
<proteinExistence type="predicted"/>
<dbReference type="AlphaFoldDB" id="A0ABD2B1X4"/>
<gene>
    <name evidence="1" type="ORF">V1478_006987</name>
</gene>
<evidence type="ECO:0000313" key="2">
    <source>
        <dbReference type="Proteomes" id="UP001607302"/>
    </source>
</evidence>
<keyword evidence="2" id="KW-1185">Reference proteome</keyword>